<keyword evidence="3" id="KW-1185">Reference proteome</keyword>
<sequence length="145" mass="16913">MKKLSILTFGIVAAWFLFLIYGMGVLFDYGIGKKSENAQQSETKNQQDDRLIILKLKNRLKNLELKLREMEKSPKSSKKIIKNCNFSKFSFDAETARRRVHSGVKEFWFDVRGRFEELRKNLGADGKFKAILDKSESKLAEHYRS</sequence>
<protein>
    <submittedName>
        <fullName evidence="4">Alpha-(1,6)-fucosyltransferase N- and catalytic domain-containing protein</fullName>
    </submittedName>
</protein>
<dbReference type="Gene3D" id="1.10.287.1060">
    <property type="entry name" value="ESAT-6-like"/>
    <property type="match status" value="1"/>
</dbReference>
<feature type="domain" description="Alpha-(1,6)-fucosyltransferase N- and catalytic" evidence="2">
    <location>
        <begin position="40"/>
        <end position="144"/>
    </location>
</feature>
<name>A0A915LA12_ROMCU</name>
<reference evidence="4" key="1">
    <citation type="submission" date="2022-11" db="UniProtKB">
        <authorList>
            <consortium name="WormBaseParasite"/>
        </authorList>
    </citation>
    <scope>IDENTIFICATION</scope>
</reference>
<dbReference type="InterPro" id="IPR045573">
    <property type="entry name" value="Fut8_N_cat"/>
</dbReference>
<dbReference type="WBParaSite" id="nRc.2.0.1.t47677-RA">
    <property type="protein sequence ID" value="nRc.2.0.1.t47677-RA"/>
    <property type="gene ID" value="nRc.2.0.1.g47677"/>
</dbReference>
<dbReference type="Proteomes" id="UP000887565">
    <property type="component" value="Unplaced"/>
</dbReference>
<keyword evidence="1" id="KW-0472">Membrane</keyword>
<evidence type="ECO:0000313" key="3">
    <source>
        <dbReference type="Proteomes" id="UP000887565"/>
    </source>
</evidence>
<evidence type="ECO:0000259" key="2">
    <source>
        <dbReference type="Pfam" id="PF19745"/>
    </source>
</evidence>
<evidence type="ECO:0000256" key="1">
    <source>
        <dbReference type="SAM" id="Phobius"/>
    </source>
</evidence>
<keyword evidence="1" id="KW-1133">Transmembrane helix</keyword>
<evidence type="ECO:0000313" key="4">
    <source>
        <dbReference type="WBParaSite" id="nRc.2.0.1.t47677-RA"/>
    </source>
</evidence>
<feature type="transmembrane region" description="Helical" evidence="1">
    <location>
        <begin position="6"/>
        <end position="27"/>
    </location>
</feature>
<keyword evidence="1" id="KW-0812">Transmembrane</keyword>
<accession>A0A915LA12</accession>
<proteinExistence type="predicted"/>
<dbReference type="Pfam" id="PF19745">
    <property type="entry name" value="FUT8_N_cat"/>
    <property type="match status" value="1"/>
</dbReference>
<organism evidence="3 4">
    <name type="scientific">Romanomermis culicivorax</name>
    <name type="common">Nematode worm</name>
    <dbReference type="NCBI Taxonomy" id="13658"/>
    <lineage>
        <taxon>Eukaryota</taxon>
        <taxon>Metazoa</taxon>
        <taxon>Ecdysozoa</taxon>
        <taxon>Nematoda</taxon>
        <taxon>Enoplea</taxon>
        <taxon>Dorylaimia</taxon>
        <taxon>Mermithida</taxon>
        <taxon>Mermithoidea</taxon>
        <taxon>Mermithidae</taxon>
        <taxon>Romanomermis</taxon>
    </lineage>
</organism>
<dbReference type="AlphaFoldDB" id="A0A915LA12"/>